<evidence type="ECO:0000256" key="2">
    <source>
        <dbReference type="ARBA" id="ARBA00022771"/>
    </source>
</evidence>
<evidence type="ECO:0000256" key="5">
    <source>
        <dbReference type="SAM" id="Coils"/>
    </source>
</evidence>
<feature type="region of interest" description="Disordered" evidence="6">
    <location>
        <begin position="707"/>
        <end position="737"/>
    </location>
</feature>
<feature type="region of interest" description="Disordered" evidence="6">
    <location>
        <begin position="185"/>
        <end position="207"/>
    </location>
</feature>
<dbReference type="InterPro" id="IPR052865">
    <property type="entry name" value="Zinc_finger_BED"/>
</dbReference>
<dbReference type="InterPro" id="IPR012337">
    <property type="entry name" value="RNaseH-like_sf"/>
</dbReference>
<keyword evidence="3" id="KW-0862">Zinc</keyword>
<dbReference type="OrthoDB" id="1607513at2759"/>
<feature type="coiled-coil region" evidence="5">
    <location>
        <begin position="66"/>
        <end position="93"/>
    </location>
</feature>
<proteinExistence type="predicted"/>
<feature type="domain" description="BED-type" evidence="7">
    <location>
        <begin position="208"/>
        <end position="266"/>
    </location>
</feature>
<comment type="caution">
    <text evidence="8">The sequence shown here is derived from an EMBL/GenBank/DDBJ whole genome shotgun (WGS) entry which is preliminary data.</text>
</comment>
<sequence>MMPRWGRGRRPQPATFHSRRAVPHHLQDPHSQTSLEDVVAEQPLTTSPTASSQPLLKEEETCQSAVRDLFSYLKEKEEEEEEEEEDMAEMSTYPLTTSGQAAVKQTSHSEVHEMLSYFKKEEEEEEEEEVAEVVSFSPPKVLPPSATHSVPPVYAPSGATSQALPPGGMELMHFFAPLAHFSASSSHSRRGRGREASADGAPPPIPKKTTSAVWDYFTLDPREPCVAVCSACQKRVRRGKDGGTRPGTTALHKHLKVHHGLHLPGVAVVPPSPLMPAKERPHSAASGVVAEPPAPAFQLNRQDRNQPYYPPTHPTALQLASDTAWMLAVDMQPLSFVDNEGFRRLMATAQPRWKVPSRSFFATKAVPELSKLVSRAVRQAVACSVGRVVHVAIDTWEGQRATTYMSVTGHWVAEFFGALCRKHATLSVCAFEGPCTPGDIASKLREVLQDWLHDLKTGGVVSHGGGHMANAIRELRLKHVPCLAHGLQRVAQAFLAADVHVGRLLKTARRVCRHYSRSATVRRRLLELQAHLGLPPSAGQEARTRSNSTLSMLERLHRQRQAVGVMLKDEEAGTHQMRFSPADWKVVKCLTEILKPFEDATMLVTRPNATLCQALPLLWFLEEQLRVLRTRFSQENNNTAAHLTTQALGCLEADAQLGEMKSSLMYQVAAFLDPRFRDITTMKLGGADTSHAAMLKEHLLDLARRSYSPPGPEAEFSQASPSDPAAPPASGSSNPTGSAAWQFTMKRWRAITKSDPTTGLATEGGAAAAALRELEEYLRDNVDHIGENADPMLYWQGKMGVWPALFKVAVFHFGCPPTSASSEDLSIVASSLAVGDPSKNLSPANVKMFAFIRKNRHLIPQDWRLSLGDLSSSQSAMGPREDLDTEEEDDLLRADEEPEDERES</sequence>
<protein>
    <recommendedName>
        <fullName evidence="7">BED-type domain-containing protein</fullName>
    </recommendedName>
</protein>
<dbReference type="GO" id="GO:0003677">
    <property type="term" value="F:DNA binding"/>
    <property type="evidence" value="ECO:0007669"/>
    <property type="project" value="InterPro"/>
</dbReference>
<evidence type="ECO:0000256" key="3">
    <source>
        <dbReference type="ARBA" id="ARBA00022833"/>
    </source>
</evidence>
<keyword evidence="2 4" id="KW-0863">Zinc-finger</keyword>
<reference evidence="8" key="1">
    <citation type="journal article" date="2023" name="DNA Res.">
        <title>Chromosome-level genome assembly of Phrynocephalus forsythii using third-generation DNA sequencing and Hi-C analysis.</title>
        <authorList>
            <person name="Qi Y."/>
            <person name="Zhao W."/>
            <person name="Zhao Y."/>
            <person name="Niu C."/>
            <person name="Cao S."/>
            <person name="Zhang Y."/>
        </authorList>
    </citation>
    <scope>NUCLEOTIDE SEQUENCE</scope>
    <source>
        <tissue evidence="8">Muscle</tissue>
    </source>
</reference>
<dbReference type="PROSITE" id="PS50808">
    <property type="entry name" value="ZF_BED"/>
    <property type="match status" value="1"/>
</dbReference>
<feature type="compositionally biased region" description="Acidic residues" evidence="6">
    <location>
        <begin position="883"/>
        <end position="904"/>
    </location>
</feature>
<dbReference type="SUPFAM" id="SSF53098">
    <property type="entry name" value="Ribonuclease H-like"/>
    <property type="match status" value="1"/>
</dbReference>
<evidence type="ECO:0000313" key="9">
    <source>
        <dbReference type="Proteomes" id="UP001142489"/>
    </source>
</evidence>
<feature type="compositionally biased region" description="Low complexity" evidence="6">
    <location>
        <begin position="719"/>
        <end position="737"/>
    </location>
</feature>
<keyword evidence="9" id="KW-1185">Reference proteome</keyword>
<dbReference type="SMART" id="SM00614">
    <property type="entry name" value="ZnF_BED"/>
    <property type="match status" value="1"/>
</dbReference>
<dbReference type="Pfam" id="PF02892">
    <property type="entry name" value="zf-BED"/>
    <property type="match status" value="1"/>
</dbReference>
<dbReference type="PANTHER" id="PTHR47241:SF1">
    <property type="entry name" value="BED-TYPE DOMAIN-CONTAINING PROTEIN"/>
    <property type="match status" value="1"/>
</dbReference>
<dbReference type="EMBL" id="JAPFRF010000012">
    <property type="protein sequence ID" value="KAJ7313078.1"/>
    <property type="molecule type" value="Genomic_DNA"/>
</dbReference>
<name>A0A9Q1AUZ1_9SAUR</name>
<feature type="region of interest" description="Disordered" evidence="6">
    <location>
        <begin position="1"/>
        <end position="61"/>
    </location>
</feature>
<gene>
    <name evidence="8" type="ORF">JRQ81_004345</name>
</gene>
<dbReference type="GO" id="GO:0008270">
    <property type="term" value="F:zinc ion binding"/>
    <property type="evidence" value="ECO:0007669"/>
    <property type="project" value="UniProtKB-KW"/>
</dbReference>
<dbReference type="GO" id="GO:0005634">
    <property type="term" value="C:nucleus"/>
    <property type="evidence" value="ECO:0007669"/>
    <property type="project" value="TreeGrafter"/>
</dbReference>
<organism evidence="8 9">
    <name type="scientific">Phrynocephalus forsythii</name>
    <dbReference type="NCBI Taxonomy" id="171643"/>
    <lineage>
        <taxon>Eukaryota</taxon>
        <taxon>Metazoa</taxon>
        <taxon>Chordata</taxon>
        <taxon>Craniata</taxon>
        <taxon>Vertebrata</taxon>
        <taxon>Euteleostomi</taxon>
        <taxon>Lepidosauria</taxon>
        <taxon>Squamata</taxon>
        <taxon>Bifurcata</taxon>
        <taxon>Unidentata</taxon>
        <taxon>Episquamata</taxon>
        <taxon>Toxicofera</taxon>
        <taxon>Iguania</taxon>
        <taxon>Acrodonta</taxon>
        <taxon>Agamidae</taxon>
        <taxon>Agaminae</taxon>
        <taxon>Phrynocephalus</taxon>
    </lineage>
</organism>
<evidence type="ECO:0000256" key="1">
    <source>
        <dbReference type="ARBA" id="ARBA00022723"/>
    </source>
</evidence>
<accession>A0A9Q1AUZ1</accession>
<keyword evidence="5" id="KW-0175">Coiled coil</keyword>
<dbReference type="PANTHER" id="PTHR47241">
    <property type="entry name" value="FINGER PROTEIN, PUTATIVE-RELATED"/>
    <property type="match status" value="1"/>
</dbReference>
<dbReference type="InterPro" id="IPR036236">
    <property type="entry name" value="Znf_C2H2_sf"/>
</dbReference>
<dbReference type="SUPFAM" id="SSF57667">
    <property type="entry name" value="beta-beta-alpha zinc fingers"/>
    <property type="match status" value="1"/>
</dbReference>
<evidence type="ECO:0000259" key="7">
    <source>
        <dbReference type="PROSITE" id="PS50808"/>
    </source>
</evidence>
<evidence type="ECO:0000313" key="8">
    <source>
        <dbReference type="EMBL" id="KAJ7313078.1"/>
    </source>
</evidence>
<evidence type="ECO:0000256" key="6">
    <source>
        <dbReference type="SAM" id="MobiDB-lite"/>
    </source>
</evidence>
<feature type="compositionally biased region" description="Polar residues" evidence="6">
    <location>
        <begin position="43"/>
        <end position="54"/>
    </location>
</feature>
<feature type="compositionally biased region" description="Basic residues" evidence="6">
    <location>
        <begin position="1"/>
        <end position="10"/>
    </location>
</feature>
<evidence type="ECO:0000256" key="4">
    <source>
        <dbReference type="PROSITE-ProRule" id="PRU00027"/>
    </source>
</evidence>
<dbReference type="Proteomes" id="UP001142489">
    <property type="component" value="Unassembled WGS sequence"/>
</dbReference>
<feature type="region of interest" description="Disordered" evidence="6">
    <location>
        <begin position="869"/>
        <end position="904"/>
    </location>
</feature>
<dbReference type="SUPFAM" id="SSF140996">
    <property type="entry name" value="Hermes dimerisation domain"/>
    <property type="match status" value="1"/>
</dbReference>
<keyword evidence="1" id="KW-0479">Metal-binding</keyword>
<dbReference type="AlphaFoldDB" id="A0A9Q1AUZ1"/>
<dbReference type="InterPro" id="IPR003656">
    <property type="entry name" value="Znf_BED"/>
</dbReference>